<evidence type="ECO:0000256" key="1">
    <source>
        <dbReference type="ARBA" id="ARBA00004752"/>
    </source>
</evidence>
<proteinExistence type="predicted"/>
<dbReference type="InterPro" id="IPR018109">
    <property type="entry name" value="Folylpolyglutamate_synth_CS"/>
</dbReference>
<evidence type="ECO:0000256" key="4">
    <source>
        <dbReference type="ARBA" id="ARBA00022840"/>
    </source>
</evidence>
<evidence type="ECO:0000313" key="8">
    <source>
        <dbReference type="Proteomes" id="UP001589740"/>
    </source>
</evidence>
<feature type="domain" description="Mur ligase central" evidence="6">
    <location>
        <begin position="113"/>
        <end position="302"/>
    </location>
</feature>
<reference evidence="7 8" key="1">
    <citation type="submission" date="2024-09" db="EMBL/GenBank/DDBJ databases">
        <authorList>
            <person name="Sun Q."/>
            <person name="Mori K."/>
        </authorList>
    </citation>
    <scope>NUCLEOTIDE SEQUENCE [LARGE SCALE GENOMIC DNA]</scope>
    <source>
        <strain evidence="7 8">JCM 12822</strain>
    </source>
</reference>
<evidence type="ECO:0000256" key="3">
    <source>
        <dbReference type="ARBA" id="ARBA00022741"/>
    </source>
</evidence>
<sequence>MKINEIVDALGGQLLKSINMEDRVEKSVSGITSMYQDIEPGHVFMLKNSATSEHYFDAASANAPAFIITDFEVGRFDDRNVPVVYVEDFMKAANKMAEFFYGKSIKKLKYIAVTGTNGKTTVSHFIGRLLSNLGCRTATVGTLGIFDDAYQKVPFRHTTPTTPMHLEFAEIIKHFADRDYDYIVYEATSIALEQRRTDFIWNDMAIFNNFSPEHLEYHGTVEEYLAAKLKLAQRSTCIMANADVPEYASLTRQGRHFSKLGGAYYHYRTEPDHINLNIGGLSYTVSPGFIGEHNYINLATAIFGLVEAGFSADAVIGASRGIQAPVHRFEMFSEGRYDFILDFAHTPVAINESISNAMKYAEAKGKNLMVMVTGIGLRGQDKIKKTMEMVPQNVPCLILAAEQVGYEDEETIVQMMERHLPESYKDMEIITAFSRQEGIVQAIEHAGEDTLILLTGINEPQNYRGAMVAHDDREFISKYISGK</sequence>
<dbReference type="GO" id="GO:0016874">
    <property type="term" value="F:ligase activity"/>
    <property type="evidence" value="ECO:0007669"/>
    <property type="project" value="UniProtKB-KW"/>
</dbReference>
<dbReference type="InterPro" id="IPR013221">
    <property type="entry name" value="Mur_ligase_cen"/>
</dbReference>
<dbReference type="InterPro" id="IPR004101">
    <property type="entry name" value="Mur_ligase_C"/>
</dbReference>
<evidence type="ECO:0000256" key="2">
    <source>
        <dbReference type="ARBA" id="ARBA00022598"/>
    </source>
</evidence>
<dbReference type="PANTHER" id="PTHR23135:SF4">
    <property type="entry name" value="UDP-N-ACETYLMURAMOYL-L-ALANYL-D-GLUTAMATE--2,6-DIAMINOPIMELATE LIGASE MURE HOMOLOG, CHLOROPLASTIC"/>
    <property type="match status" value="1"/>
</dbReference>
<organism evidence="7 8">
    <name type="scientific">Salinicoccus siamensis</name>
    <dbReference type="NCBI Taxonomy" id="381830"/>
    <lineage>
        <taxon>Bacteria</taxon>
        <taxon>Bacillati</taxon>
        <taxon>Bacillota</taxon>
        <taxon>Bacilli</taxon>
        <taxon>Bacillales</taxon>
        <taxon>Staphylococcaceae</taxon>
        <taxon>Salinicoccus</taxon>
    </lineage>
</organism>
<name>A0ABV5Z2R3_9STAP</name>
<keyword evidence="2 7" id="KW-0436">Ligase</keyword>
<feature type="domain" description="Mur ligase C-terminal" evidence="5">
    <location>
        <begin position="327"/>
        <end position="456"/>
    </location>
</feature>
<comment type="pathway">
    <text evidence="1">Cell wall biogenesis; peptidoglycan biosynthesis.</text>
</comment>
<evidence type="ECO:0000259" key="5">
    <source>
        <dbReference type="Pfam" id="PF02875"/>
    </source>
</evidence>
<dbReference type="SUPFAM" id="SSF53244">
    <property type="entry name" value="MurD-like peptide ligases, peptide-binding domain"/>
    <property type="match status" value="1"/>
</dbReference>
<dbReference type="Pfam" id="PF02875">
    <property type="entry name" value="Mur_ligase_C"/>
    <property type="match status" value="1"/>
</dbReference>
<dbReference type="InterPro" id="IPR036565">
    <property type="entry name" value="Mur-like_cat_sf"/>
</dbReference>
<keyword evidence="3" id="KW-0547">Nucleotide-binding</keyword>
<dbReference type="Gene3D" id="3.40.1190.10">
    <property type="entry name" value="Mur-like, catalytic domain"/>
    <property type="match status" value="1"/>
</dbReference>
<keyword evidence="4" id="KW-0067">ATP-binding</keyword>
<protein>
    <submittedName>
        <fullName evidence="7">Mur ligase family protein</fullName>
    </submittedName>
</protein>
<dbReference type="Gene3D" id="3.40.1390.10">
    <property type="entry name" value="MurE/MurF, N-terminal domain"/>
    <property type="match status" value="1"/>
</dbReference>
<gene>
    <name evidence="7" type="ORF">ACFFLE_04605</name>
</gene>
<accession>A0ABV5Z2R3</accession>
<dbReference type="InterPro" id="IPR036615">
    <property type="entry name" value="Mur_ligase_C_dom_sf"/>
</dbReference>
<evidence type="ECO:0000313" key="7">
    <source>
        <dbReference type="EMBL" id="MFB9860388.1"/>
    </source>
</evidence>
<dbReference type="Pfam" id="PF08245">
    <property type="entry name" value="Mur_ligase_M"/>
    <property type="match status" value="1"/>
</dbReference>
<dbReference type="PROSITE" id="PS01011">
    <property type="entry name" value="FOLYLPOLYGLU_SYNT_1"/>
    <property type="match status" value="1"/>
</dbReference>
<dbReference type="EMBL" id="JBHMAH010000010">
    <property type="protein sequence ID" value="MFB9860388.1"/>
    <property type="molecule type" value="Genomic_DNA"/>
</dbReference>
<dbReference type="Gene3D" id="3.90.190.20">
    <property type="entry name" value="Mur ligase, C-terminal domain"/>
    <property type="match status" value="1"/>
</dbReference>
<comment type="caution">
    <text evidence="7">The sequence shown here is derived from an EMBL/GenBank/DDBJ whole genome shotgun (WGS) entry which is preliminary data.</text>
</comment>
<dbReference type="PANTHER" id="PTHR23135">
    <property type="entry name" value="MUR LIGASE FAMILY MEMBER"/>
    <property type="match status" value="1"/>
</dbReference>
<dbReference type="SUPFAM" id="SSF53623">
    <property type="entry name" value="MurD-like peptide ligases, catalytic domain"/>
    <property type="match status" value="1"/>
</dbReference>
<dbReference type="RefSeq" id="WP_380569971.1">
    <property type="nucleotide sequence ID" value="NZ_JBHMAH010000010.1"/>
</dbReference>
<evidence type="ECO:0000259" key="6">
    <source>
        <dbReference type="Pfam" id="PF08245"/>
    </source>
</evidence>
<keyword evidence="8" id="KW-1185">Reference proteome</keyword>
<dbReference type="Proteomes" id="UP001589740">
    <property type="component" value="Unassembled WGS sequence"/>
</dbReference>